<name>A0AAD9LJ92_BABDI</name>
<dbReference type="Proteomes" id="UP001195914">
    <property type="component" value="Unassembled WGS sequence"/>
</dbReference>
<evidence type="ECO:0000313" key="2">
    <source>
        <dbReference type="Proteomes" id="UP001195914"/>
    </source>
</evidence>
<keyword evidence="2" id="KW-1185">Reference proteome</keyword>
<sequence>MGVSSDIDESCHRLHHVVTVLGDDFLCFTSVGRIERYILDAAFELMDNDIPTFTIYDRRGLVLRYFQKKYGNCSRRLVCCDGNQSSVAGDSEYFSCIESCNSENADKSSSTYFLEAQDSNAVISQHQLSQHGGLRGIRLCFLDQRHAHIRTFDLRGCEYKLHEEWIEARDVTFDDVCFKYRIPTDDHICQPALHRQLFTIDGVEASMPDLIVSVHVGMRDAIQFCIMFIYMKLMLLLSHFSPKLVKPRMEVRIDLQLFFRSILARVGAMCLLGKHVIYSFGPCGIPPWFLAEAELHQCFSMERYEVRRCLDSFYKCQRRNGR</sequence>
<reference evidence="1" key="1">
    <citation type="journal article" date="2014" name="Nucleic Acids Res.">
        <title>The evolutionary dynamics of variant antigen genes in Babesia reveal a history of genomic innovation underlying host-parasite interaction.</title>
        <authorList>
            <person name="Jackson A.P."/>
            <person name="Otto T.D."/>
            <person name="Darby A."/>
            <person name="Ramaprasad A."/>
            <person name="Xia D."/>
            <person name="Echaide I.E."/>
            <person name="Farber M."/>
            <person name="Gahlot S."/>
            <person name="Gamble J."/>
            <person name="Gupta D."/>
            <person name="Gupta Y."/>
            <person name="Jackson L."/>
            <person name="Malandrin L."/>
            <person name="Malas T.B."/>
            <person name="Moussa E."/>
            <person name="Nair M."/>
            <person name="Reid A.J."/>
            <person name="Sanders M."/>
            <person name="Sharma J."/>
            <person name="Tracey A."/>
            <person name="Quail M.A."/>
            <person name="Weir W."/>
            <person name="Wastling J.M."/>
            <person name="Hall N."/>
            <person name="Willadsen P."/>
            <person name="Lingelbach K."/>
            <person name="Shiels B."/>
            <person name="Tait A."/>
            <person name="Berriman M."/>
            <person name="Allred D.R."/>
            <person name="Pain A."/>
        </authorList>
    </citation>
    <scope>NUCLEOTIDE SEQUENCE</scope>
    <source>
        <strain evidence="1">1802A</strain>
    </source>
</reference>
<protein>
    <submittedName>
        <fullName evidence="1">Uncharacterized protein</fullName>
    </submittedName>
</protein>
<dbReference type="AlphaFoldDB" id="A0AAD9LJ92"/>
<reference evidence="1" key="2">
    <citation type="submission" date="2021-05" db="EMBL/GenBank/DDBJ databases">
        <authorList>
            <person name="Pain A."/>
        </authorList>
    </citation>
    <scope>NUCLEOTIDE SEQUENCE</scope>
    <source>
        <strain evidence="1">1802A</strain>
    </source>
</reference>
<organism evidence="1 2">
    <name type="scientific">Babesia divergens</name>
    <dbReference type="NCBI Taxonomy" id="32595"/>
    <lineage>
        <taxon>Eukaryota</taxon>
        <taxon>Sar</taxon>
        <taxon>Alveolata</taxon>
        <taxon>Apicomplexa</taxon>
        <taxon>Aconoidasida</taxon>
        <taxon>Piroplasmida</taxon>
        <taxon>Babesiidae</taxon>
        <taxon>Babesia</taxon>
    </lineage>
</organism>
<proteinExistence type="predicted"/>
<gene>
    <name evidence="1" type="ORF">X943_001857</name>
</gene>
<evidence type="ECO:0000313" key="1">
    <source>
        <dbReference type="EMBL" id="KAK1937434.1"/>
    </source>
</evidence>
<comment type="caution">
    <text evidence="1">The sequence shown here is derived from an EMBL/GenBank/DDBJ whole genome shotgun (WGS) entry which is preliminary data.</text>
</comment>
<dbReference type="EMBL" id="JAHBMH010000033">
    <property type="protein sequence ID" value="KAK1937434.1"/>
    <property type="molecule type" value="Genomic_DNA"/>
</dbReference>
<accession>A0AAD9LJ92</accession>